<dbReference type="AlphaFoldDB" id="A0A934Q2R5"/>
<dbReference type="Gene3D" id="3.30.1380.10">
    <property type="match status" value="1"/>
</dbReference>
<dbReference type="SUPFAM" id="SSF55166">
    <property type="entry name" value="Hedgehog/DD-peptidase"/>
    <property type="match status" value="1"/>
</dbReference>
<feature type="domain" description="Peptidase M15C" evidence="1">
    <location>
        <begin position="108"/>
        <end position="159"/>
    </location>
</feature>
<proteinExistence type="predicted"/>
<dbReference type="RefSeq" id="WP_200788687.1">
    <property type="nucleotide sequence ID" value="NZ_JAEDAO010000001.1"/>
</dbReference>
<dbReference type="InterPro" id="IPR009045">
    <property type="entry name" value="Zn_M74/Hedgehog-like"/>
</dbReference>
<evidence type="ECO:0000259" key="1">
    <source>
        <dbReference type="Pfam" id="PF13539"/>
    </source>
</evidence>
<accession>A0A934Q2R5</accession>
<reference evidence="2" key="1">
    <citation type="submission" date="2020-12" db="EMBL/GenBank/DDBJ databases">
        <title>Ramlibacter sp. nov., isolated from a freshwater alga, Cryptomonas.</title>
        <authorList>
            <person name="Kim H.M."/>
            <person name="Jeon C.O."/>
        </authorList>
    </citation>
    <scope>NUCLEOTIDE SEQUENCE</scope>
    <source>
        <strain evidence="2">CrO1</strain>
    </source>
</reference>
<dbReference type="InterPro" id="IPR039561">
    <property type="entry name" value="Peptidase_M15C"/>
</dbReference>
<gene>
    <name evidence="2" type="ORF">I8E28_14160</name>
</gene>
<sequence>MPSGNYVHPLIGSTEFETQSHDWVRGDVITFTSGFNVTESIGVVVVPQLVAIKQAHHGRIHFHVRAHAQLLSAFADIEKRGLLHLVQKVSRGFHPRLRKPTDGSISHKPSNHAFGLAIDLNSDDGSNGGSTAPLHGIFEAHGFAWGNNFPSPDPMHYEVVTFLDEAAG</sequence>
<dbReference type="GO" id="GO:0008233">
    <property type="term" value="F:peptidase activity"/>
    <property type="evidence" value="ECO:0007669"/>
    <property type="project" value="InterPro"/>
</dbReference>
<comment type="caution">
    <text evidence="2">The sequence shown here is derived from an EMBL/GenBank/DDBJ whole genome shotgun (WGS) entry which is preliminary data.</text>
</comment>
<dbReference type="Proteomes" id="UP000617041">
    <property type="component" value="Unassembled WGS sequence"/>
</dbReference>
<dbReference type="Pfam" id="PF13539">
    <property type="entry name" value="Peptidase_M15_4"/>
    <property type="match status" value="1"/>
</dbReference>
<protein>
    <submittedName>
        <fullName evidence="2">M15 family metallopeptidase</fullName>
    </submittedName>
</protein>
<keyword evidence="3" id="KW-1185">Reference proteome</keyword>
<name>A0A934Q2R5_9BURK</name>
<organism evidence="2 3">
    <name type="scientific">Ramlibacter algicola</name>
    <dbReference type="NCBI Taxonomy" id="2795217"/>
    <lineage>
        <taxon>Bacteria</taxon>
        <taxon>Pseudomonadati</taxon>
        <taxon>Pseudomonadota</taxon>
        <taxon>Betaproteobacteria</taxon>
        <taxon>Burkholderiales</taxon>
        <taxon>Comamonadaceae</taxon>
        <taxon>Ramlibacter</taxon>
    </lineage>
</organism>
<evidence type="ECO:0000313" key="3">
    <source>
        <dbReference type="Proteomes" id="UP000617041"/>
    </source>
</evidence>
<evidence type="ECO:0000313" key="2">
    <source>
        <dbReference type="EMBL" id="MBK0393738.1"/>
    </source>
</evidence>
<dbReference type="EMBL" id="JAEDAO010000001">
    <property type="protein sequence ID" value="MBK0393738.1"/>
    <property type="molecule type" value="Genomic_DNA"/>
</dbReference>